<keyword evidence="1" id="KW-0677">Repeat</keyword>
<dbReference type="InterPro" id="IPR036770">
    <property type="entry name" value="Ankyrin_rpt-contain_sf"/>
</dbReference>
<evidence type="ECO:0000256" key="1">
    <source>
        <dbReference type="ARBA" id="ARBA00022737"/>
    </source>
</evidence>
<dbReference type="AlphaFoldDB" id="A0AAW2G8R3"/>
<dbReference type="InterPro" id="IPR002110">
    <property type="entry name" value="Ankyrin_rpt"/>
</dbReference>
<reference evidence="4 5" key="1">
    <citation type="submission" date="2023-03" db="EMBL/GenBank/DDBJ databases">
        <title>High recombination rates correlate with genetic variation in Cardiocondyla obscurior ants.</title>
        <authorList>
            <person name="Errbii M."/>
        </authorList>
    </citation>
    <scope>NUCLEOTIDE SEQUENCE [LARGE SCALE GENOMIC DNA]</scope>
    <source>
        <strain evidence="4">Alpha-2009</strain>
        <tissue evidence="4">Whole body</tissue>
    </source>
</reference>
<name>A0AAW2G8R3_9HYME</name>
<protein>
    <recommendedName>
        <fullName evidence="6">Ankyrin repeat domain-containing protein 39</fullName>
    </recommendedName>
</protein>
<evidence type="ECO:0000313" key="5">
    <source>
        <dbReference type="Proteomes" id="UP001430953"/>
    </source>
</evidence>
<dbReference type="EMBL" id="JADYXP020000005">
    <property type="protein sequence ID" value="KAL0123619.1"/>
    <property type="molecule type" value="Genomic_DNA"/>
</dbReference>
<feature type="repeat" description="ANK" evidence="3">
    <location>
        <begin position="61"/>
        <end position="93"/>
    </location>
</feature>
<evidence type="ECO:0008006" key="6">
    <source>
        <dbReference type="Google" id="ProtNLM"/>
    </source>
</evidence>
<organism evidence="4 5">
    <name type="scientific">Cardiocondyla obscurior</name>
    <dbReference type="NCBI Taxonomy" id="286306"/>
    <lineage>
        <taxon>Eukaryota</taxon>
        <taxon>Metazoa</taxon>
        <taxon>Ecdysozoa</taxon>
        <taxon>Arthropoda</taxon>
        <taxon>Hexapoda</taxon>
        <taxon>Insecta</taxon>
        <taxon>Pterygota</taxon>
        <taxon>Neoptera</taxon>
        <taxon>Endopterygota</taxon>
        <taxon>Hymenoptera</taxon>
        <taxon>Apocrita</taxon>
        <taxon>Aculeata</taxon>
        <taxon>Formicoidea</taxon>
        <taxon>Formicidae</taxon>
        <taxon>Myrmicinae</taxon>
        <taxon>Cardiocondyla</taxon>
    </lineage>
</organism>
<dbReference type="PROSITE" id="PS50088">
    <property type="entry name" value="ANK_REPEAT"/>
    <property type="match status" value="2"/>
</dbReference>
<evidence type="ECO:0000313" key="4">
    <source>
        <dbReference type="EMBL" id="KAL0123619.1"/>
    </source>
</evidence>
<dbReference type="Pfam" id="PF12796">
    <property type="entry name" value="Ank_2"/>
    <property type="match status" value="2"/>
</dbReference>
<comment type="caution">
    <text evidence="4">The sequence shown here is derived from an EMBL/GenBank/DDBJ whole genome shotgun (WGS) entry which is preliminary data.</text>
</comment>
<accession>A0AAW2G8R3</accession>
<proteinExistence type="predicted"/>
<keyword evidence="5" id="KW-1185">Reference proteome</keyword>
<evidence type="ECO:0000256" key="3">
    <source>
        <dbReference type="PROSITE-ProRule" id="PRU00023"/>
    </source>
</evidence>
<feature type="repeat" description="ANK" evidence="3">
    <location>
        <begin position="95"/>
        <end position="127"/>
    </location>
</feature>
<dbReference type="PRINTS" id="PR01415">
    <property type="entry name" value="ANKYRIN"/>
</dbReference>
<keyword evidence="2 3" id="KW-0040">ANK repeat</keyword>
<dbReference type="SUPFAM" id="SSF48403">
    <property type="entry name" value="Ankyrin repeat"/>
    <property type="match status" value="1"/>
</dbReference>
<dbReference type="Gene3D" id="1.25.40.20">
    <property type="entry name" value="Ankyrin repeat-containing domain"/>
    <property type="match status" value="1"/>
</dbReference>
<sequence>MEHTRDHKTCCELSVPRYNVCQTVDEIGFERGIWTAALEGDVDRVNKLLRKGVFVDATDSAGYTALHYATRAGHIDVCEILLNHGAKVDACTRGMKATPLHRAASKGHVQIVELLLRHGATSNLKDEDSRTALHRAILTATSSAEGLEVVRMLLPITDRRIKDNHGWTVDDAFEHWKKTESDSEKVKTMETLFHRCGEKSISTRESEIARDTDIKD</sequence>
<dbReference type="PANTHER" id="PTHR24171:SF9">
    <property type="entry name" value="ANKYRIN REPEAT DOMAIN-CONTAINING PROTEIN 39"/>
    <property type="match status" value="1"/>
</dbReference>
<dbReference type="Proteomes" id="UP001430953">
    <property type="component" value="Unassembled WGS sequence"/>
</dbReference>
<gene>
    <name evidence="4" type="ORF">PUN28_005854</name>
</gene>
<dbReference type="SMART" id="SM00248">
    <property type="entry name" value="ANK"/>
    <property type="match status" value="4"/>
</dbReference>
<evidence type="ECO:0000256" key="2">
    <source>
        <dbReference type="ARBA" id="ARBA00023043"/>
    </source>
</evidence>
<dbReference type="PROSITE" id="PS50297">
    <property type="entry name" value="ANK_REP_REGION"/>
    <property type="match status" value="2"/>
</dbReference>
<dbReference type="PANTHER" id="PTHR24171">
    <property type="entry name" value="ANKYRIN REPEAT DOMAIN-CONTAINING PROTEIN 39-RELATED"/>
    <property type="match status" value="1"/>
</dbReference>